<dbReference type="InterPro" id="IPR006439">
    <property type="entry name" value="HAD-SF_hydro_IA"/>
</dbReference>
<comment type="caution">
    <text evidence="1">The sequence shown here is derived from an EMBL/GenBank/DDBJ whole genome shotgun (WGS) entry which is preliminary data.</text>
</comment>
<dbReference type="GO" id="GO:0005829">
    <property type="term" value="C:cytosol"/>
    <property type="evidence" value="ECO:0007669"/>
    <property type="project" value="TreeGrafter"/>
</dbReference>
<sequence length="227" mass="26244">MLDWSTIDTVLLDMDGTLLDLRYDNHFWNEQLHLHYAQVHQTSPDLAAERLQAEFAAVAGTLDWYCLEYWQQRLRLPIRDLKRETTHLIQLREDTQAFLEGLQAAGKQVALITNAHPDALALKNEYTPLAQLCPTQFSTHEFGFCKEFQELWQALHTRFPFNPERTLFIDDGEHILDSARKFGIRYTVGIANPDSGLPDKQFHRHPAIYHFDELNLAGFSADVHGKN</sequence>
<evidence type="ECO:0000313" key="1">
    <source>
        <dbReference type="EMBL" id="TRW49030.1"/>
    </source>
</evidence>
<dbReference type="SFLD" id="SFLDG01129">
    <property type="entry name" value="C1.5:_HAD__Beta-PGM__Phosphata"/>
    <property type="match status" value="1"/>
</dbReference>
<organism evidence="1 2">
    <name type="scientific">Aliidiomarina halalkaliphila</name>
    <dbReference type="NCBI Taxonomy" id="2593535"/>
    <lineage>
        <taxon>Bacteria</taxon>
        <taxon>Pseudomonadati</taxon>
        <taxon>Pseudomonadota</taxon>
        <taxon>Gammaproteobacteria</taxon>
        <taxon>Alteromonadales</taxon>
        <taxon>Idiomarinaceae</taxon>
        <taxon>Aliidiomarina</taxon>
    </lineage>
</organism>
<dbReference type="Proteomes" id="UP000320359">
    <property type="component" value="Unassembled WGS sequence"/>
</dbReference>
<dbReference type="NCBIfam" id="TIGR01509">
    <property type="entry name" value="HAD-SF-IA-v3"/>
    <property type="match status" value="1"/>
</dbReference>
<proteinExistence type="predicted"/>
<dbReference type="GO" id="GO:0006281">
    <property type="term" value="P:DNA repair"/>
    <property type="evidence" value="ECO:0007669"/>
    <property type="project" value="TreeGrafter"/>
</dbReference>
<dbReference type="PANTHER" id="PTHR43434:SF3">
    <property type="entry name" value="GMP_IMP NUCLEOTIDASE YRFG"/>
    <property type="match status" value="1"/>
</dbReference>
<dbReference type="RefSeq" id="WP_143236014.1">
    <property type="nucleotide sequence ID" value="NZ_VJWL01000002.1"/>
</dbReference>
<dbReference type="EMBL" id="VJWL01000002">
    <property type="protein sequence ID" value="TRW49030.1"/>
    <property type="molecule type" value="Genomic_DNA"/>
</dbReference>
<keyword evidence="2" id="KW-1185">Reference proteome</keyword>
<dbReference type="SFLD" id="SFLDS00003">
    <property type="entry name" value="Haloacid_Dehalogenase"/>
    <property type="match status" value="1"/>
</dbReference>
<name>A0A552X1V6_9GAMM</name>
<dbReference type="InterPro" id="IPR023214">
    <property type="entry name" value="HAD_sf"/>
</dbReference>
<dbReference type="AlphaFoldDB" id="A0A552X1V6"/>
<dbReference type="Pfam" id="PF00702">
    <property type="entry name" value="Hydrolase"/>
    <property type="match status" value="1"/>
</dbReference>
<accession>A0A552X1V6</accession>
<evidence type="ECO:0000313" key="2">
    <source>
        <dbReference type="Proteomes" id="UP000320359"/>
    </source>
</evidence>
<dbReference type="GO" id="GO:0008253">
    <property type="term" value="F:5'-nucleotidase activity"/>
    <property type="evidence" value="ECO:0007669"/>
    <property type="project" value="UniProtKB-EC"/>
</dbReference>
<dbReference type="NCBIfam" id="NF011564">
    <property type="entry name" value="PRK14988.1"/>
    <property type="match status" value="1"/>
</dbReference>
<dbReference type="OrthoDB" id="9773910at2"/>
<dbReference type="PANTHER" id="PTHR43434">
    <property type="entry name" value="PHOSPHOGLYCOLATE PHOSPHATASE"/>
    <property type="match status" value="1"/>
</dbReference>
<reference evidence="1 2" key="1">
    <citation type="submission" date="2019-07" db="EMBL/GenBank/DDBJ databases">
        <authorList>
            <person name="Yang M."/>
            <person name="Zhao D."/>
            <person name="Xiang H."/>
        </authorList>
    </citation>
    <scope>NUCLEOTIDE SEQUENCE [LARGE SCALE GENOMIC DNA]</scope>
    <source>
        <strain evidence="1 2">IM1326</strain>
    </source>
</reference>
<dbReference type="InterPro" id="IPR050155">
    <property type="entry name" value="HAD-like_hydrolase_sf"/>
</dbReference>
<dbReference type="EC" id="3.1.3.5" evidence="1"/>
<dbReference type="InterPro" id="IPR036412">
    <property type="entry name" value="HAD-like_sf"/>
</dbReference>
<keyword evidence="1" id="KW-0378">Hydrolase</keyword>
<dbReference type="SUPFAM" id="SSF56784">
    <property type="entry name" value="HAD-like"/>
    <property type="match status" value="1"/>
</dbReference>
<dbReference type="GO" id="GO:0008967">
    <property type="term" value="F:phosphoglycolate phosphatase activity"/>
    <property type="evidence" value="ECO:0007669"/>
    <property type="project" value="TreeGrafter"/>
</dbReference>
<protein>
    <submittedName>
        <fullName evidence="1">GMP/IMP nucleotidase</fullName>
        <ecNumber evidence="1">3.1.3.5</ecNumber>
    </submittedName>
</protein>
<gene>
    <name evidence="1" type="ORF">FM042_08605</name>
</gene>
<dbReference type="PRINTS" id="PR00413">
    <property type="entry name" value="HADHALOGNASE"/>
</dbReference>
<dbReference type="Gene3D" id="3.40.50.1000">
    <property type="entry name" value="HAD superfamily/HAD-like"/>
    <property type="match status" value="1"/>
</dbReference>